<evidence type="ECO:0000256" key="8">
    <source>
        <dbReference type="ARBA" id="ARBA00022741"/>
    </source>
</evidence>
<keyword evidence="11" id="KW-1133">Transmembrane helix</keyword>
<dbReference type="PROSITE" id="PS50109">
    <property type="entry name" value="HIS_KIN"/>
    <property type="match status" value="1"/>
</dbReference>
<dbReference type="EC" id="2.7.13.3" evidence="3"/>
<evidence type="ECO:0000259" key="15">
    <source>
        <dbReference type="PROSITE" id="PS50885"/>
    </source>
</evidence>
<evidence type="ECO:0000256" key="4">
    <source>
        <dbReference type="ARBA" id="ARBA00022475"/>
    </source>
</evidence>
<sequence>MFLFGARSLDALIKATHLTLPCLICYAYIYKKIEEKVDYIEYIDRNIKDIEKGDLEHELDVIGNDELASIAQSVNNISDGLNKALESQLKGERTKTELITNVSHDLKTPLTSIISYIDILKNNELDEQTTKTYIDILDKKAAKLKTLVEDIFEASKISSGDIELHFEKTDIKELLIQSIVELDDKIEASNLDFIIDTPDFPVFSNIDGKRMFRVFDNLITNITKYSLPNTRVYIDVYTNYGYVFISMKNISNHKLNISSNELLERFVRGDVSRNTNGSGLGLSIARNLVEMQDGSLDLDIDGDLFKVTLKFELLNDGVQLEECSNI</sequence>
<feature type="domain" description="HAMP" evidence="15">
    <location>
        <begin position="47"/>
        <end position="86"/>
    </location>
</feature>
<dbReference type="InterPro" id="IPR036890">
    <property type="entry name" value="HATPase_C_sf"/>
</dbReference>
<evidence type="ECO:0000256" key="7">
    <source>
        <dbReference type="ARBA" id="ARBA00022692"/>
    </source>
</evidence>
<dbReference type="InterPro" id="IPR003594">
    <property type="entry name" value="HATPase_dom"/>
</dbReference>
<gene>
    <name evidence="16" type="ORF">HF875_08465</name>
</gene>
<evidence type="ECO:0000256" key="1">
    <source>
        <dbReference type="ARBA" id="ARBA00000085"/>
    </source>
</evidence>
<dbReference type="InterPro" id="IPR003661">
    <property type="entry name" value="HisK_dim/P_dom"/>
</dbReference>
<dbReference type="AlphaFoldDB" id="A0AA44DKY8"/>
<dbReference type="RefSeq" id="WP_168932165.1">
    <property type="nucleotide sequence ID" value="NZ_JABAFD010000004.1"/>
</dbReference>
<evidence type="ECO:0000256" key="9">
    <source>
        <dbReference type="ARBA" id="ARBA00022777"/>
    </source>
</evidence>
<keyword evidence="9 16" id="KW-0418">Kinase</keyword>
<reference evidence="16 17" key="1">
    <citation type="submission" date="2020-04" db="EMBL/GenBank/DDBJ databases">
        <authorList>
            <person name="Hitch T.C.A."/>
            <person name="Wylensek D."/>
            <person name="Clavel T."/>
        </authorList>
    </citation>
    <scope>NUCLEOTIDE SEQUENCE [LARGE SCALE GENOMIC DNA]</scope>
    <source>
        <strain evidence="16 17">Med78_4-601-WT-2</strain>
    </source>
</reference>
<dbReference type="GO" id="GO:0000155">
    <property type="term" value="F:phosphorelay sensor kinase activity"/>
    <property type="evidence" value="ECO:0007669"/>
    <property type="project" value="InterPro"/>
</dbReference>
<dbReference type="InterPro" id="IPR005467">
    <property type="entry name" value="His_kinase_dom"/>
</dbReference>
<evidence type="ECO:0000313" key="17">
    <source>
        <dbReference type="Proteomes" id="UP000573963"/>
    </source>
</evidence>
<evidence type="ECO:0000259" key="14">
    <source>
        <dbReference type="PROSITE" id="PS50109"/>
    </source>
</evidence>
<dbReference type="EMBL" id="JABAFD010000004">
    <property type="protein sequence ID" value="NME09552.1"/>
    <property type="molecule type" value="Genomic_DNA"/>
</dbReference>
<dbReference type="PANTHER" id="PTHR45528:SF1">
    <property type="entry name" value="SENSOR HISTIDINE KINASE CPXA"/>
    <property type="match status" value="1"/>
</dbReference>
<evidence type="ECO:0000256" key="13">
    <source>
        <dbReference type="ARBA" id="ARBA00023136"/>
    </source>
</evidence>
<organism evidence="16 17">
    <name type="scientific">Paraclostridium bifermentans</name>
    <name type="common">Clostridium bifermentans</name>
    <dbReference type="NCBI Taxonomy" id="1490"/>
    <lineage>
        <taxon>Bacteria</taxon>
        <taxon>Bacillati</taxon>
        <taxon>Bacillota</taxon>
        <taxon>Clostridia</taxon>
        <taxon>Peptostreptococcales</taxon>
        <taxon>Peptostreptococcaceae</taxon>
        <taxon>Paraclostridium</taxon>
    </lineage>
</organism>
<dbReference type="SUPFAM" id="SSF47384">
    <property type="entry name" value="Homodimeric domain of signal transducing histidine kinase"/>
    <property type="match status" value="1"/>
</dbReference>
<dbReference type="PROSITE" id="PS50885">
    <property type="entry name" value="HAMP"/>
    <property type="match status" value="1"/>
</dbReference>
<dbReference type="SMART" id="SM00388">
    <property type="entry name" value="HisKA"/>
    <property type="match status" value="1"/>
</dbReference>
<comment type="subcellular location">
    <subcellularLocation>
        <location evidence="2">Cell membrane</location>
        <topology evidence="2">Multi-pass membrane protein</topology>
    </subcellularLocation>
</comment>
<dbReference type="InterPro" id="IPR050398">
    <property type="entry name" value="HssS/ArlS-like"/>
</dbReference>
<dbReference type="Pfam" id="PF00512">
    <property type="entry name" value="HisKA"/>
    <property type="match status" value="1"/>
</dbReference>
<feature type="domain" description="Histidine kinase" evidence="14">
    <location>
        <begin position="101"/>
        <end position="315"/>
    </location>
</feature>
<keyword evidence="6" id="KW-0808">Transferase</keyword>
<dbReference type="GO" id="GO:0005524">
    <property type="term" value="F:ATP binding"/>
    <property type="evidence" value="ECO:0007669"/>
    <property type="project" value="UniProtKB-KW"/>
</dbReference>
<keyword evidence="13" id="KW-0472">Membrane</keyword>
<evidence type="ECO:0000256" key="6">
    <source>
        <dbReference type="ARBA" id="ARBA00022679"/>
    </source>
</evidence>
<evidence type="ECO:0000256" key="12">
    <source>
        <dbReference type="ARBA" id="ARBA00023012"/>
    </source>
</evidence>
<dbReference type="CDD" id="cd06225">
    <property type="entry name" value="HAMP"/>
    <property type="match status" value="1"/>
</dbReference>
<dbReference type="InterPro" id="IPR036097">
    <property type="entry name" value="HisK_dim/P_sf"/>
</dbReference>
<evidence type="ECO:0000313" key="16">
    <source>
        <dbReference type="EMBL" id="NME09552.1"/>
    </source>
</evidence>
<evidence type="ECO:0000256" key="10">
    <source>
        <dbReference type="ARBA" id="ARBA00022840"/>
    </source>
</evidence>
<dbReference type="Pfam" id="PF02518">
    <property type="entry name" value="HATPase_c"/>
    <property type="match status" value="1"/>
</dbReference>
<keyword evidence="4" id="KW-1003">Cell membrane</keyword>
<evidence type="ECO:0000256" key="5">
    <source>
        <dbReference type="ARBA" id="ARBA00022553"/>
    </source>
</evidence>
<comment type="caution">
    <text evidence="16">The sequence shown here is derived from an EMBL/GenBank/DDBJ whole genome shotgun (WGS) entry which is preliminary data.</text>
</comment>
<dbReference type="GO" id="GO:0005886">
    <property type="term" value="C:plasma membrane"/>
    <property type="evidence" value="ECO:0007669"/>
    <property type="project" value="UniProtKB-SubCell"/>
</dbReference>
<dbReference type="Pfam" id="PF00672">
    <property type="entry name" value="HAMP"/>
    <property type="match status" value="1"/>
</dbReference>
<dbReference type="SUPFAM" id="SSF55874">
    <property type="entry name" value="ATPase domain of HSP90 chaperone/DNA topoisomerase II/histidine kinase"/>
    <property type="match status" value="1"/>
</dbReference>
<protein>
    <recommendedName>
        <fullName evidence="3">histidine kinase</fullName>
        <ecNumber evidence="3">2.7.13.3</ecNumber>
    </recommendedName>
</protein>
<dbReference type="CDD" id="cd00082">
    <property type="entry name" value="HisKA"/>
    <property type="match status" value="1"/>
</dbReference>
<dbReference type="Gene3D" id="1.10.287.130">
    <property type="match status" value="1"/>
</dbReference>
<keyword evidence="12" id="KW-0902">Two-component regulatory system</keyword>
<dbReference type="SMART" id="SM00387">
    <property type="entry name" value="HATPase_c"/>
    <property type="match status" value="1"/>
</dbReference>
<keyword evidence="8" id="KW-0547">Nucleotide-binding</keyword>
<evidence type="ECO:0000256" key="3">
    <source>
        <dbReference type="ARBA" id="ARBA00012438"/>
    </source>
</evidence>
<name>A0AA44DKY8_PARBF</name>
<dbReference type="Gene3D" id="3.30.565.10">
    <property type="entry name" value="Histidine kinase-like ATPase, C-terminal domain"/>
    <property type="match status" value="1"/>
</dbReference>
<proteinExistence type="predicted"/>
<keyword evidence="10" id="KW-0067">ATP-binding</keyword>
<dbReference type="Proteomes" id="UP000573963">
    <property type="component" value="Unassembled WGS sequence"/>
</dbReference>
<dbReference type="FunFam" id="1.10.287.130:FF:000008">
    <property type="entry name" value="Two-component sensor histidine kinase"/>
    <property type="match status" value="1"/>
</dbReference>
<dbReference type="PANTHER" id="PTHR45528">
    <property type="entry name" value="SENSOR HISTIDINE KINASE CPXA"/>
    <property type="match status" value="1"/>
</dbReference>
<evidence type="ECO:0000256" key="2">
    <source>
        <dbReference type="ARBA" id="ARBA00004651"/>
    </source>
</evidence>
<dbReference type="InterPro" id="IPR003660">
    <property type="entry name" value="HAMP_dom"/>
</dbReference>
<accession>A0AA44DKY8</accession>
<keyword evidence="7" id="KW-0812">Transmembrane</keyword>
<comment type="catalytic activity">
    <reaction evidence="1">
        <text>ATP + protein L-histidine = ADP + protein N-phospho-L-histidine.</text>
        <dbReference type="EC" id="2.7.13.3"/>
    </reaction>
</comment>
<evidence type="ECO:0000256" key="11">
    <source>
        <dbReference type="ARBA" id="ARBA00022989"/>
    </source>
</evidence>
<dbReference type="Gene3D" id="1.10.8.500">
    <property type="entry name" value="HAMP domain in histidine kinase"/>
    <property type="match status" value="1"/>
</dbReference>
<keyword evidence="5" id="KW-0597">Phosphoprotein</keyword>